<organism evidence="6 7">
    <name type="scientific">Actinocrispum wychmicini</name>
    <dbReference type="NCBI Taxonomy" id="1213861"/>
    <lineage>
        <taxon>Bacteria</taxon>
        <taxon>Bacillati</taxon>
        <taxon>Actinomycetota</taxon>
        <taxon>Actinomycetes</taxon>
        <taxon>Pseudonocardiales</taxon>
        <taxon>Pseudonocardiaceae</taxon>
        <taxon>Actinocrispum</taxon>
    </lineage>
</organism>
<keyword evidence="7" id="KW-1185">Reference proteome</keyword>
<dbReference type="InterPro" id="IPR050768">
    <property type="entry name" value="UPF0353/GerABKA_families"/>
</dbReference>
<evidence type="ECO:0000313" key="7">
    <source>
        <dbReference type="Proteomes" id="UP000295680"/>
    </source>
</evidence>
<dbReference type="RefSeq" id="WP_165960558.1">
    <property type="nucleotide sequence ID" value="NZ_SLWS01000005.1"/>
</dbReference>
<keyword evidence="2" id="KW-0812">Transmembrane</keyword>
<feature type="domain" description="VWFA" evidence="5">
    <location>
        <begin position="15"/>
        <end position="213"/>
    </location>
</feature>
<evidence type="ECO:0000256" key="1">
    <source>
        <dbReference type="ARBA" id="ARBA00022475"/>
    </source>
</evidence>
<keyword evidence="1" id="KW-1003">Cell membrane</keyword>
<dbReference type="PANTHER" id="PTHR22550">
    <property type="entry name" value="SPORE GERMINATION PROTEIN"/>
    <property type="match status" value="1"/>
</dbReference>
<comment type="caution">
    <text evidence="6">The sequence shown here is derived from an EMBL/GenBank/DDBJ whole genome shotgun (WGS) entry which is preliminary data.</text>
</comment>
<evidence type="ECO:0000256" key="4">
    <source>
        <dbReference type="ARBA" id="ARBA00023136"/>
    </source>
</evidence>
<sequence>MAVPGSKSVAVCDDVVVLLIQVSLGMAATDVAPTRLDAAQRAGKAFADSLPPKTQLGLISFSATAVTQVAPTTDRGSVKTALDRLMLNAGNATGEGILTAVQAIDALRDIGLAPGSKRIILVQGSRQSVPAGLDDPRGAYPAAREANLRHIPISAIALGTAQGKIEIEPDNGGPTPVPVPVDQTSLREIAKLSGGSFHTATNLAELTGAFAELTCHR</sequence>
<keyword evidence="3" id="KW-1133">Transmembrane helix</keyword>
<dbReference type="InterPro" id="IPR036465">
    <property type="entry name" value="vWFA_dom_sf"/>
</dbReference>
<dbReference type="Proteomes" id="UP000295680">
    <property type="component" value="Unassembled WGS sequence"/>
</dbReference>
<proteinExistence type="predicted"/>
<keyword evidence="4" id="KW-0472">Membrane</keyword>
<dbReference type="SUPFAM" id="SSF53300">
    <property type="entry name" value="vWA-like"/>
    <property type="match status" value="1"/>
</dbReference>
<evidence type="ECO:0000256" key="3">
    <source>
        <dbReference type="ARBA" id="ARBA00022989"/>
    </source>
</evidence>
<dbReference type="AlphaFoldDB" id="A0A4R2JM49"/>
<dbReference type="Gene3D" id="3.40.50.410">
    <property type="entry name" value="von Willebrand factor, type A domain"/>
    <property type="match status" value="1"/>
</dbReference>
<reference evidence="6 7" key="1">
    <citation type="submission" date="2019-03" db="EMBL/GenBank/DDBJ databases">
        <title>Genomic Encyclopedia of Type Strains, Phase IV (KMG-IV): sequencing the most valuable type-strain genomes for metagenomic binning, comparative biology and taxonomic classification.</title>
        <authorList>
            <person name="Goeker M."/>
        </authorList>
    </citation>
    <scope>NUCLEOTIDE SEQUENCE [LARGE SCALE GENOMIC DNA]</scope>
    <source>
        <strain evidence="6 7">DSM 45934</strain>
    </source>
</reference>
<protein>
    <submittedName>
        <fullName evidence="6">von Willebrand factor type A domain-containing protein</fullName>
    </submittedName>
</protein>
<dbReference type="PANTHER" id="PTHR22550:SF5">
    <property type="entry name" value="LEUCINE ZIPPER PROTEIN 4"/>
    <property type="match status" value="1"/>
</dbReference>
<dbReference type="InterPro" id="IPR002035">
    <property type="entry name" value="VWF_A"/>
</dbReference>
<evidence type="ECO:0000256" key="2">
    <source>
        <dbReference type="ARBA" id="ARBA00022692"/>
    </source>
</evidence>
<accession>A0A4R2JM49</accession>
<dbReference type="Pfam" id="PF13519">
    <property type="entry name" value="VWA_2"/>
    <property type="match status" value="1"/>
</dbReference>
<dbReference type="EMBL" id="SLWS01000005">
    <property type="protein sequence ID" value="TCO58186.1"/>
    <property type="molecule type" value="Genomic_DNA"/>
</dbReference>
<name>A0A4R2JM49_9PSEU</name>
<evidence type="ECO:0000259" key="5">
    <source>
        <dbReference type="PROSITE" id="PS50234"/>
    </source>
</evidence>
<gene>
    <name evidence="6" type="ORF">EV192_105251</name>
</gene>
<dbReference type="SMART" id="SM00327">
    <property type="entry name" value="VWA"/>
    <property type="match status" value="1"/>
</dbReference>
<dbReference type="PROSITE" id="PS50234">
    <property type="entry name" value="VWFA"/>
    <property type="match status" value="1"/>
</dbReference>
<evidence type="ECO:0000313" key="6">
    <source>
        <dbReference type="EMBL" id="TCO58186.1"/>
    </source>
</evidence>